<evidence type="ECO:0000256" key="7">
    <source>
        <dbReference type="SAM" id="Phobius"/>
    </source>
</evidence>
<reference evidence="8" key="2">
    <citation type="journal article" date="2021" name="PeerJ">
        <title>Extensive microbial diversity within the chicken gut microbiome revealed by metagenomics and culture.</title>
        <authorList>
            <person name="Gilroy R."/>
            <person name="Ravi A."/>
            <person name="Getino M."/>
            <person name="Pursley I."/>
            <person name="Horton D.L."/>
            <person name="Alikhan N.F."/>
            <person name="Baker D."/>
            <person name="Gharbi K."/>
            <person name="Hall N."/>
            <person name="Watson M."/>
            <person name="Adriaenssens E.M."/>
            <person name="Foster-Nyarko E."/>
            <person name="Jarju S."/>
            <person name="Secka A."/>
            <person name="Antonio M."/>
            <person name="Oren A."/>
            <person name="Chaudhuri R.R."/>
            <person name="La Ragione R."/>
            <person name="Hildebrand F."/>
            <person name="Pallen M.J."/>
        </authorList>
    </citation>
    <scope>NUCLEOTIDE SEQUENCE</scope>
    <source>
        <strain evidence="8">CHK176-22527</strain>
    </source>
</reference>
<sequence>MPVPKAVATLAIPTVISQAVTMIYNLADTFFIGQIGDPYMVAAVSLVSPWFNLLTALGNLFGIGGSSLISRMLGAHNHGD</sequence>
<comment type="subcellular location">
    <subcellularLocation>
        <location evidence="1">Cell membrane</location>
        <topology evidence="1">Multi-pass membrane protein</topology>
    </subcellularLocation>
</comment>
<comment type="caution">
    <text evidence="8">The sequence shown here is derived from an EMBL/GenBank/DDBJ whole genome shotgun (WGS) entry which is preliminary data.</text>
</comment>
<dbReference type="InterPro" id="IPR002528">
    <property type="entry name" value="MATE_fam"/>
</dbReference>
<feature type="transmembrane region" description="Helical" evidence="7">
    <location>
        <begin position="7"/>
        <end position="27"/>
    </location>
</feature>
<dbReference type="EMBL" id="DVLX01000002">
    <property type="protein sequence ID" value="HIT98641.1"/>
    <property type="molecule type" value="Genomic_DNA"/>
</dbReference>
<dbReference type="Proteomes" id="UP000824159">
    <property type="component" value="Unassembled WGS sequence"/>
</dbReference>
<dbReference type="AlphaFoldDB" id="A0A9D1HAX8"/>
<organism evidence="8 9">
    <name type="scientific">Candidatus Allocopromorpha excrementavium</name>
    <dbReference type="NCBI Taxonomy" id="2840741"/>
    <lineage>
        <taxon>Bacteria</taxon>
        <taxon>Bacillati</taxon>
        <taxon>Bacillota</taxon>
        <taxon>Clostridia</taxon>
        <taxon>Eubacteriales</taxon>
        <taxon>Eubacteriaceae</taxon>
        <taxon>Eubacteriaceae incertae sedis</taxon>
        <taxon>Candidatus Allocopromorpha</taxon>
    </lineage>
</organism>
<protein>
    <submittedName>
        <fullName evidence="8">MATE family efflux transporter</fullName>
    </submittedName>
</protein>
<keyword evidence="6 7" id="KW-0472">Membrane</keyword>
<keyword evidence="3" id="KW-1003">Cell membrane</keyword>
<keyword evidence="5 7" id="KW-1133">Transmembrane helix</keyword>
<dbReference type="GO" id="GO:0042910">
    <property type="term" value="F:xenobiotic transmembrane transporter activity"/>
    <property type="evidence" value="ECO:0007669"/>
    <property type="project" value="InterPro"/>
</dbReference>
<evidence type="ECO:0000256" key="5">
    <source>
        <dbReference type="ARBA" id="ARBA00022989"/>
    </source>
</evidence>
<evidence type="ECO:0000256" key="4">
    <source>
        <dbReference type="ARBA" id="ARBA00022692"/>
    </source>
</evidence>
<dbReference type="PANTHER" id="PTHR43549:SF2">
    <property type="entry name" value="MULTIDRUG RESISTANCE PROTEIN NORM-RELATED"/>
    <property type="match status" value="1"/>
</dbReference>
<gene>
    <name evidence="8" type="ORF">IAD12_00105</name>
</gene>
<name>A0A9D1HAX8_9FIRM</name>
<evidence type="ECO:0000313" key="9">
    <source>
        <dbReference type="Proteomes" id="UP000824159"/>
    </source>
</evidence>
<dbReference type="Pfam" id="PF01554">
    <property type="entry name" value="MatE"/>
    <property type="match status" value="1"/>
</dbReference>
<evidence type="ECO:0000256" key="6">
    <source>
        <dbReference type="ARBA" id="ARBA00023136"/>
    </source>
</evidence>
<proteinExistence type="predicted"/>
<evidence type="ECO:0000256" key="2">
    <source>
        <dbReference type="ARBA" id="ARBA00022448"/>
    </source>
</evidence>
<dbReference type="PANTHER" id="PTHR43549">
    <property type="entry name" value="MULTIDRUG RESISTANCE PROTEIN YPNP-RELATED"/>
    <property type="match status" value="1"/>
</dbReference>
<accession>A0A9D1HAX8</accession>
<keyword evidence="2" id="KW-0813">Transport</keyword>
<reference evidence="8" key="1">
    <citation type="submission" date="2020-10" db="EMBL/GenBank/DDBJ databases">
        <authorList>
            <person name="Gilroy R."/>
        </authorList>
    </citation>
    <scope>NUCLEOTIDE SEQUENCE</scope>
    <source>
        <strain evidence="8">CHK176-22527</strain>
    </source>
</reference>
<evidence type="ECO:0000256" key="1">
    <source>
        <dbReference type="ARBA" id="ARBA00004651"/>
    </source>
</evidence>
<evidence type="ECO:0000256" key="3">
    <source>
        <dbReference type="ARBA" id="ARBA00022475"/>
    </source>
</evidence>
<keyword evidence="4 7" id="KW-0812">Transmembrane</keyword>
<dbReference type="GO" id="GO:0015297">
    <property type="term" value="F:antiporter activity"/>
    <property type="evidence" value="ECO:0007669"/>
    <property type="project" value="InterPro"/>
</dbReference>
<feature type="transmembrane region" description="Helical" evidence="7">
    <location>
        <begin position="39"/>
        <end position="63"/>
    </location>
</feature>
<dbReference type="GO" id="GO:0005886">
    <property type="term" value="C:plasma membrane"/>
    <property type="evidence" value="ECO:0007669"/>
    <property type="project" value="UniProtKB-SubCell"/>
</dbReference>
<dbReference type="InterPro" id="IPR052031">
    <property type="entry name" value="Membrane_Transporter-Flippase"/>
</dbReference>
<evidence type="ECO:0000313" key="8">
    <source>
        <dbReference type="EMBL" id="HIT98641.1"/>
    </source>
</evidence>
<feature type="non-terminal residue" evidence="8">
    <location>
        <position position="80"/>
    </location>
</feature>